<keyword evidence="2" id="KW-0540">Nuclease</keyword>
<evidence type="ECO:0000313" key="3">
    <source>
        <dbReference type="Proteomes" id="UP000006160"/>
    </source>
</evidence>
<feature type="domain" description="Xylose isomerase-like TIM barrel" evidence="1">
    <location>
        <begin position="21"/>
        <end position="258"/>
    </location>
</feature>
<evidence type="ECO:0000259" key="1">
    <source>
        <dbReference type="Pfam" id="PF01261"/>
    </source>
</evidence>
<dbReference type="Proteomes" id="UP000006160">
    <property type="component" value="Unassembled WGS sequence"/>
</dbReference>
<proteinExistence type="predicted"/>
<dbReference type="SUPFAM" id="SSF51658">
    <property type="entry name" value="Xylose isomerase-like"/>
    <property type="match status" value="1"/>
</dbReference>
<protein>
    <submittedName>
        <fullName evidence="2">AP endonuclease, family 2 superfamily protein</fullName>
    </submittedName>
</protein>
<dbReference type="PANTHER" id="PTHR12110">
    <property type="entry name" value="HYDROXYPYRUVATE ISOMERASE"/>
    <property type="match status" value="1"/>
</dbReference>
<organism evidence="2 3">
    <name type="scientific">Clostridium botulinum D str. 1873</name>
    <dbReference type="NCBI Taxonomy" id="592027"/>
    <lineage>
        <taxon>Bacteria</taxon>
        <taxon>Bacillati</taxon>
        <taxon>Bacillota</taxon>
        <taxon>Clostridia</taxon>
        <taxon>Eubacteriales</taxon>
        <taxon>Clostridiaceae</taxon>
        <taxon>Clostridium</taxon>
    </lineage>
</organism>
<dbReference type="GO" id="GO:0004519">
    <property type="term" value="F:endonuclease activity"/>
    <property type="evidence" value="ECO:0007669"/>
    <property type="project" value="UniProtKB-KW"/>
</dbReference>
<reference evidence="2 3" key="1">
    <citation type="submission" date="2009-10" db="EMBL/GenBank/DDBJ databases">
        <authorList>
            <person name="Shrivastava S."/>
            <person name="Brinkac L.B."/>
            <person name="Brown J.L."/>
            <person name="Bruce D.B."/>
            <person name="Detter C."/>
            <person name="Green L.D."/>
            <person name="Munk C.A."/>
            <person name="Rogers Y.C."/>
            <person name="Tapia R."/>
            <person name="Saunders E.S."/>
            <person name="Sims D.R."/>
            <person name="Smith L.A."/>
            <person name="Smith T.J."/>
            <person name="Sutton G."/>
            <person name="Brettin T."/>
        </authorList>
    </citation>
    <scope>NUCLEOTIDE SEQUENCE [LARGE SCALE GENOMIC DNA]</scope>
    <source>
        <strain evidence="3">D str. 1873</strain>
    </source>
</reference>
<dbReference type="PANTHER" id="PTHR12110:SF21">
    <property type="entry name" value="XYLOSE ISOMERASE-LIKE TIM BARREL DOMAIN-CONTAINING PROTEIN"/>
    <property type="match status" value="1"/>
</dbReference>
<dbReference type="InterPro" id="IPR013022">
    <property type="entry name" value="Xyl_isomerase-like_TIM-brl"/>
</dbReference>
<keyword evidence="2" id="KW-0255">Endonuclease</keyword>
<sequence length="260" mass="30929">MEIGISTACFYPKVLLEDSIKLMKKLNFDKGEIFFNCPSEFDEEFTKMLFERCKEYEFYVNSVHAFSSSFEPYLFDTYKRRRNDMFKYFKKVCIAGKRLGAKTYTFHGMRKIDSNLIDIKNVIDVYNELIYISEEIGITLAQENVSWCMSSDLNFLKNLKEKCKYPIHFTLDLKQAYRTKKEPDEYINIMKENIVNLHINDKNKESSCLLPGNGEINYSKLFSRLRELNYKGMGIIEVYKDNYSTYEELQESRQFLKKIQ</sequence>
<dbReference type="InterPro" id="IPR050312">
    <property type="entry name" value="IolE/XylAMocC-like"/>
</dbReference>
<dbReference type="Pfam" id="PF01261">
    <property type="entry name" value="AP_endonuc_2"/>
    <property type="match status" value="1"/>
</dbReference>
<dbReference type="AlphaFoldDB" id="A0A9P2G8X6"/>
<evidence type="ECO:0000313" key="2">
    <source>
        <dbReference type="EMBL" id="EES92131.1"/>
    </source>
</evidence>
<accession>A0A9P2G8X6</accession>
<dbReference type="EMBL" id="ACSJ01000001">
    <property type="protein sequence ID" value="EES92131.1"/>
    <property type="molecule type" value="Genomic_DNA"/>
</dbReference>
<keyword evidence="2" id="KW-0378">Hydrolase</keyword>
<dbReference type="RefSeq" id="WP_004443645.1">
    <property type="nucleotide sequence ID" value="NZ_ACSJ01000001.1"/>
</dbReference>
<name>A0A9P2G8X6_CLOBO</name>
<gene>
    <name evidence="2" type="ORF">CLG_B0450</name>
</gene>
<comment type="caution">
    <text evidence="2">The sequence shown here is derived from an EMBL/GenBank/DDBJ whole genome shotgun (WGS) entry which is preliminary data.</text>
</comment>
<dbReference type="InterPro" id="IPR036237">
    <property type="entry name" value="Xyl_isomerase-like_sf"/>
</dbReference>
<dbReference type="Gene3D" id="3.20.20.150">
    <property type="entry name" value="Divalent-metal-dependent TIM barrel enzymes"/>
    <property type="match status" value="1"/>
</dbReference>